<keyword evidence="3" id="KW-1185">Reference proteome</keyword>
<protein>
    <submittedName>
        <fullName evidence="2">DinB family protein</fullName>
    </submittedName>
</protein>
<dbReference type="RefSeq" id="WP_123217653.1">
    <property type="nucleotide sequence ID" value="NZ_RJTM01000129.1"/>
</dbReference>
<reference evidence="2 3" key="1">
    <citation type="submission" date="2018-10" db="EMBL/GenBank/DDBJ databases">
        <title>Sinomicrobium pectinilyticum sp. nov., a pectinase-producing bacterium isolated from alkaline and saline soil, and emended description of the genus Sinomicrobium.</title>
        <authorList>
            <person name="Cheng B."/>
            <person name="Li C."/>
            <person name="Lai Q."/>
            <person name="Du M."/>
            <person name="Shao Z."/>
            <person name="Xu P."/>
            <person name="Yang C."/>
        </authorList>
    </citation>
    <scope>NUCLEOTIDE SEQUENCE [LARGE SCALE GENOMIC DNA]</scope>
    <source>
        <strain evidence="2 3">5DNS001</strain>
    </source>
</reference>
<dbReference type="Gene3D" id="1.20.120.450">
    <property type="entry name" value="dinb family like domain"/>
    <property type="match status" value="1"/>
</dbReference>
<gene>
    <name evidence="2" type="ORF">ED312_19200</name>
</gene>
<organism evidence="2 3">
    <name type="scientific">Sinomicrobium pectinilyticum</name>
    <dbReference type="NCBI Taxonomy" id="1084421"/>
    <lineage>
        <taxon>Bacteria</taxon>
        <taxon>Pseudomonadati</taxon>
        <taxon>Bacteroidota</taxon>
        <taxon>Flavobacteriia</taxon>
        <taxon>Flavobacteriales</taxon>
        <taxon>Flavobacteriaceae</taxon>
        <taxon>Sinomicrobium</taxon>
    </lineage>
</organism>
<evidence type="ECO:0000259" key="1">
    <source>
        <dbReference type="Pfam" id="PF12867"/>
    </source>
</evidence>
<accession>A0A3N0DYD1</accession>
<dbReference type="Pfam" id="PF12867">
    <property type="entry name" value="DinB_2"/>
    <property type="match status" value="1"/>
</dbReference>
<dbReference type="EMBL" id="RJTM01000129">
    <property type="protein sequence ID" value="RNL80618.1"/>
    <property type="molecule type" value="Genomic_DNA"/>
</dbReference>
<dbReference type="SUPFAM" id="SSF109854">
    <property type="entry name" value="DinB/YfiT-like putative metalloenzymes"/>
    <property type="match status" value="1"/>
</dbReference>
<dbReference type="AlphaFoldDB" id="A0A3N0DYD1"/>
<proteinExistence type="predicted"/>
<dbReference type="InterPro" id="IPR024775">
    <property type="entry name" value="DinB-like"/>
</dbReference>
<comment type="caution">
    <text evidence="2">The sequence shown here is derived from an EMBL/GenBank/DDBJ whole genome shotgun (WGS) entry which is preliminary data.</text>
</comment>
<dbReference type="InterPro" id="IPR034660">
    <property type="entry name" value="DinB/YfiT-like"/>
</dbReference>
<evidence type="ECO:0000313" key="3">
    <source>
        <dbReference type="Proteomes" id="UP000267469"/>
    </source>
</evidence>
<evidence type="ECO:0000313" key="2">
    <source>
        <dbReference type="EMBL" id="RNL80618.1"/>
    </source>
</evidence>
<name>A0A3N0DYD1_SINP1</name>
<sequence length="163" mass="19052">MNRKVVENTIGQLRDVQNGIAWYDENFEKKIAPISETQAFERPIPEIHSVAELISHIWVWRVDTIKKLKGYESHLTIESPENWKSNEELKKTGWEKLKKDLSKSQAELVEFLADKDDDYLENNTYEGKYTLKYLVEGILHHDLYHLGQIGITIKLLNIKNNVS</sequence>
<dbReference type="OrthoDB" id="9814103at2"/>
<feature type="domain" description="DinB-like" evidence="1">
    <location>
        <begin position="26"/>
        <end position="149"/>
    </location>
</feature>
<dbReference type="Proteomes" id="UP000267469">
    <property type="component" value="Unassembled WGS sequence"/>
</dbReference>